<organism evidence="1 2">
    <name type="scientific">Sphingomonas arvum</name>
    <dbReference type="NCBI Taxonomy" id="2992113"/>
    <lineage>
        <taxon>Bacteria</taxon>
        <taxon>Pseudomonadati</taxon>
        <taxon>Pseudomonadota</taxon>
        <taxon>Alphaproteobacteria</taxon>
        <taxon>Sphingomonadales</taxon>
        <taxon>Sphingomonadaceae</taxon>
        <taxon>Sphingomonas</taxon>
    </lineage>
</organism>
<reference evidence="1 2" key="1">
    <citation type="submission" date="2022-10" db="EMBL/GenBank/DDBJ databases">
        <title>Sphingomonas sp.</title>
        <authorList>
            <person name="Jin C."/>
        </authorList>
    </citation>
    <scope>NUCLEOTIDE SEQUENCE [LARGE SCALE GENOMIC DNA]</scope>
    <source>
        <strain evidence="1 2">BN140010</strain>
    </source>
</reference>
<proteinExistence type="predicted"/>
<dbReference type="EMBL" id="JAPDOB010000001">
    <property type="protein sequence ID" value="MCW3796512.1"/>
    <property type="molecule type" value="Genomic_DNA"/>
</dbReference>
<keyword evidence="2" id="KW-1185">Reference proteome</keyword>
<gene>
    <name evidence="1" type="ORF">OMW55_01635</name>
</gene>
<dbReference type="RefSeq" id="WP_264880308.1">
    <property type="nucleotide sequence ID" value="NZ_JAPDOB010000001.1"/>
</dbReference>
<comment type="caution">
    <text evidence="1">The sequence shown here is derived from an EMBL/GenBank/DDBJ whole genome shotgun (WGS) entry which is preliminary data.</text>
</comment>
<protein>
    <submittedName>
        <fullName evidence="1">Uncharacterized protein</fullName>
    </submittedName>
</protein>
<evidence type="ECO:0000313" key="2">
    <source>
        <dbReference type="Proteomes" id="UP001526246"/>
    </source>
</evidence>
<evidence type="ECO:0000313" key="1">
    <source>
        <dbReference type="EMBL" id="MCW3796512.1"/>
    </source>
</evidence>
<name>A0ABT3JBT7_9SPHN</name>
<dbReference type="Proteomes" id="UP001526246">
    <property type="component" value="Unassembled WGS sequence"/>
</dbReference>
<accession>A0ABT3JBT7</accession>
<sequence length="101" mass="11108">MLTFKESWNYSASTKRKFEVLVNDKNLSHADAQSVTEEIAASGPFQADFAVCTNTGFELILLRYTPSASQMHLGFSGRALNRVSVSDASTGFKLIDRSPTK</sequence>